<comment type="caution">
    <text evidence="1">The sequence shown here is derived from an EMBL/GenBank/DDBJ whole genome shotgun (WGS) entry which is preliminary data.</text>
</comment>
<dbReference type="EMBL" id="MLKD01000005">
    <property type="protein sequence ID" value="OQE26340.1"/>
    <property type="molecule type" value="Genomic_DNA"/>
</dbReference>
<evidence type="ECO:0000313" key="1">
    <source>
        <dbReference type="EMBL" id="OQE26340.1"/>
    </source>
</evidence>
<organism evidence="1 2">
    <name type="scientific">Penicillium steckii</name>
    <dbReference type="NCBI Taxonomy" id="303698"/>
    <lineage>
        <taxon>Eukaryota</taxon>
        <taxon>Fungi</taxon>
        <taxon>Dikarya</taxon>
        <taxon>Ascomycota</taxon>
        <taxon>Pezizomycotina</taxon>
        <taxon>Eurotiomycetes</taxon>
        <taxon>Eurotiomycetidae</taxon>
        <taxon>Eurotiales</taxon>
        <taxon>Aspergillaceae</taxon>
        <taxon>Penicillium</taxon>
    </lineage>
</organism>
<keyword evidence="2" id="KW-1185">Reference proteome</keyword>
<reference evidence="2" key="1">
    <citation type="journal article" date="2017" name="Nat. Microbiol.">
        <title>Global analysis of biosynthetic gene clusters reveals vast potential of secondary metabolite production in Penicillium species.</title>
        <authorList>
            <person name="Nielsen J.C."/>
            <person name="Grijseels S."/>
            <person name="Prigent S."/>
            <person name="Ji B."/>
            <person name="Dainat J."/>
            <person name="Nielsen K.F."/>
            <person name="Frisvad J.C."/>
            <person name="Workman M."/>
            <person name="Nielsen J."/>
        </authorList>
    </citation>
    <scope>NUCLEOTIDE SEQUENCE [LARGE SCALE GENOMIC DNA]</scope>
    <source>
        <strain evidence="2">IBT 24891</strain>
    </source>
</reference>
<protein>
    <submittedName>
        <fullName evidence="1">Uncharacterized protein</fullName>
    </submittedName>
</protein>
<sequence>MSPAVLADVNQEIKCETSGGSPTTGDVTGVINQLKGRGTEACSQSNGLGSECTTLATDGTAAIALCGTQSSMRCQDAGLYAQAIQNKCLSGIKVGGINYLNGRRIKVFHS</sequence>
<accession>A0A1V6TK78</accession>
<dbReference type="Proteomes" id="UP000191285">
    <property type="component" value="Unassembled WGS sequence"/>
</dbReference>
<evidence type="ECO:0000313" key="2">
    <source>
        <dbReference type="Proteomes" id="UP000191285"/>
    </source>
</evidence>
<proteinExistence type="predicted"/>
<dbReference type="AlphaFoldDB" id="A0A1V6TK78"/>
<name>A0A1V6TK78_9EURO</name>
<gene>
    <name evidence="1" type="ORF">PENSTE_c005G09106</name>
</gene>
<dbReference type="OrthoDB" id="4521797at2759"/>